<dbReference type="EMBL" id="WNUR01001399">
    <property type="protein sequence ID" value="MDZ7543618.1"/>
    <property type="molecule type" value="Genomic_DNA"/>
</dbReference>
<dbReference type="Proteomes" id="UP001288944">
    <property type="component" value="Unassembled WGS sequence"/>
</dbReference>
<organism evidence="1 2">
    <name type="scientific">Clostridium perfringens</name>
    <dbReference type="NCBI Taxonomy" id="1502"/>
    <lineage>
        <taxon>Bacteria</taxon>
        <taxon>Bacillati</taxon>
        <taxon>Bacillota</taxon>
        <taxon>Clostridia</taxon>
        <taxon>Eubacteriales</taxon>
        <taxon>Clostridiaceae</taxon>
        <taxon>Clostridium</taxon>
    </lineage>
</organism>
<feature type="non-terminal residue" evidence="1">
    <location>
        <position position="86"/>
    </location>
</feature>
<protein>
    <submittedName>
        <fullName evidence="1">FprA family A-type flavoprotein</fullName>
    </submittedName>
</protein>
<sequence length="86" mass="10041">MLQEKLKNNIYWIGVKDPELRVFDIIMETKKGTTYNSYVINDEKVAIVDTVKTGFYDEFKKNLKDIIGDKKVDYVIVQHTELDHSG</sequence>
<dbReference type="Gene3D" id="3.60.15.10">
    <property type="entry name" value="Ribonuclease Z/Hydroxyacylglutathione hydrolase-like"/>
    <property type="match status" value="1"/>
</dbReference>
<reference evidence="1" key="1">
    <citation type="submission" date="2019-11" db="EMBL/GenBank/DDBJ databases">
        <title>Characterization of Clostridium perfringens isolates from swine manure treated agricultural soils.</title>
        <authorList>
            <person name="Wushke S.T."/>
        </authorList>
    </citation>
    <scope>NUCLEOTIDE SEQUENCE</scope>
    <source>
        <strain evidence="1">X62</strain>
    </source>
</reference>
<accession>A0AAW9KGX9</accession>
<evidence type="ECO:0000313" key="1">
    <source>
        <dbReference type="EMBL" id="MDZ7543618.1"/>
    </source>
</evidence>
<dbReference type="PANTHER" id="PTHR43717">
    <property type="entry name" value="ANAEROBIC NITRIC OXIDE REDUCTASE FLAVORUBREDOXIN"/>
    <property type="match status" value="1"/>
</dbReference>
<dbReference type="SUPFAM" id="SSF56281">
    <property type="entry name" value="Metallo-hydrolase/oxidoreductase"/>
    <property type="match status" value="1"/>
</dbReference>
<dbReference type="PANTHER" id="PTHR43717:SF1">
    <property type="entry name" value="ANAEROBIC NITRIC OXIDE REDUCTASE FLAVORUBREDOXIN"/>
    <property type="match status" value="1"/>
</dbReference>
<evidence type="ECO:0000313" key="2">
    <source>
        <dbReference type="Proteomes" id="UP001288944"/>
    </source>
</evidence>
<dbReference type="AlphaFoldDB" id="A0AAW9KGX9"/>
<comment type="caution">
    <text evidence="1">The sequence shown here is derived from an EMBL/GenBank/DDBJ whole genome shotgun (WGS) entry which is preliminary data.</text>
</comment>
<proteinExistence type="predicted"/>
<gene>
    <name evidence="1" type="ORF">GNF83_21115</name>
</gene>
<dbReference type="InterPro" id="IPR036866">
    <property type="entry name" value="RibonucZ/Hydroxyglut_hydro"/>
</dbReference>
<name>A0AAW9KGX9_CLOPF</name>